<dbReference type="Proteomes" id="UP000016630">
    <property type="component" value="Unassembled WGS sequence"/>
</dbReference>
<dbReference type="EMBL" id="AWUW01000068">
    <property type="protein sequence ID" value="ERJ66861.1"/>
    <property type="molecule type" value="Genomic_DNA"/>
</dbReference>
<organism evidence="1 2">
    <name type="scientific">Porphyromonas gingivalis F0570</name>
    <dbReference type="NCBI Taxonomy" id="1227271"/>
    <lineage>
        <taxon>Bacteria</taxon>
        <taxon>Pseudomonadati</taxon>
        <taxon>Bacteroidota</taxon>
        <taxon>Bacteroidia</taxon>
        <taxon>Bacteroidales</taxon>
        <taxon>Porphyromonadaceae</taxon>
        <taxon>Porphyromonas</taxon>
    </lineage>
</organism>
<evidence type="ECO:0000313" key="2">
    <source>
        <dbReference type="Proteomes" id="UP000016630"/>
    </source>
</evidence>
<dbReference type="HOGENOM" id="CLU_181520_0_0_10"/>
<name>A0A0E2LRB6_PORGN</name>
<reference evidence="1 2" key="1">
    <citation type="submission" date="2013-06" db="EMBL/GenBank/DDBJ databases">
        <authorList>
            <person name="Weinstock G."/>
            <person name="Sodergren E."/>
            <person name="Lobos E.A."/>
            <person name="Fulton L."/>
            <person name="Fulton R."/>
            <person name="Courtney L."/>
            <person name="Fronick C."/>
            <person name="O'Laughlin M."/>
            <person name="Godfrey J."/>
            <person name="Wilson R.M."/>
            <person name="Miner T."/>
            <person name="Farmer C."/>
            <person name="Delehaunty K."/>
            <person name="Cordes M."/>
            <person name="Minx P."/>
            <person name="Tomlinson C."/>
            <person name="Chen J."/>
            <person name="Wollam A."/>
            <person name="Pepin K.H."/>
            <person name="Bhonagiri V."/>
            <person name="Zhang X."/>
            <person name="Warren W."/>
            <person name="Mitreva M."/>
            <person name="Mardis E.R."/>
            <person name="Wilson R.K."/>
        </authorList>
    </citation>
    <scope>NUCLEOTIDE SEQUENCE [LARGE SCALE GENOMIC DNA]</scope>
    <source>
        <strain evidence="1 2">F0570</strain>
    </source>
</reference>
<sequence>MLSQFVIRFFHGPVISLALPIALKIQIYDIQSQSQLQSFLACVFLDVSRLAKNFIRIVLNLDFFAELITAKRNRLIRL</sequence>
<protein>
    <submittedName>
        <fullName evidence="1">Uncharacterized protein</fullName>
    </submittedName>
</protein>
<accession>A0A0E2LRB6</accession>
<dbReference type="AlphaFoldDB" id="A0A0E2LRB6"/>
<comment type="caution">
    <text evidence="1">The sequence shown here is derived from an EMBL/GenBank/DDBJ whole genome shotgun (WGS) entry which is preliminary data.</text>
</comment>
<evidence type="ECO:0000313" key="1">
    <source>
        <dbReference type="EMBL" id="ERJ66861.1"/>
    </source>
</evidence>
<proteinExistence type="predicted"/>
<gene>
    <name evidence="1" type="ORF">HMPREF1555_00954</name>
</gene>